<proteinExistence type="inferred from homology"/>
<dbReference type="AlphaFoldDB" id="A0A8D8U2K7"/>
<dbReference type="InterPro" id="IPR008279">
    <property type="entry name" value="PEP-util_enz_mobile_dom"/>
</dbReference>
<dbReference type="Gene3D" id="3.30.1490.20">
    <property type="entry name" value="ATP-grasp fold, A domain"/>
    <property type="match status" value="1"/>
</dbReference>
<dbReference type="Pfam" id="PF01326">
    <property type="entry name" value="PPDK_N"/>
    <property type="match status" value="1"/>
</dbReference>
<dbReference type="EMBL" id="HBUF01337417">
    <property type="protein sequence ID" value="CAG6698303.1"/>
    <property type="molecule type" value="Transcribed_RNA"/>
</dbReference>
<name>A0A8D8U2K7_9HEMI</name>
<dbReference type="GO" id="GO:0016301">
    <property type="term" value="F:kinase activity"/>
    <property type="evidence" value="ECO:0007669"/>
    <property type="project" value="InterPro"/>
</dbReference>
<keyword evidence="4" id="KW-0808">Transferase</keyword>
<feature type="domain" description="Pyruvate phosphate dikinase AMP/ATP-binding" evidence="3">
    <location>
        <begin position="348"/>
        <end position="653"/>
    </location>
</feature>
<reference evidence="4" key="1">
    <citation type="submission" date="2021-05" db="EMBL/GenBank/DDBJ databases">
        <authorList>
            <person name="Alioto T."/>
            <person name="Alioto T."/>
            <person name="Gomez Garrido J."/>
        </authorList>
    </citation>
    <scope>NUCLEOTIDE SEQUENCE</scope>
</reference>
<feature type="domain" description="PEP-utilising enzyme mobile" evidence="2">
    <location>
        <begin position="1142"/>
        <end position="1211"/>
    </location>
</feature>
<dbReference type="InterPro" id="IPR036637">
    <property type="entry name" value="Phosphohistidine_dom_sf"/>
</dbReference>
<organism evidence="4">
    <name type="scientific">Cacopsylla melanoneura</name>
    <dbReference type="NCBI Taxonomy" id="428564"/>
    <lineage>
        <taxon>Eukaryota</taxon>
        <taxon>Metazoa</taxon>
        <taxon>Ecdysozoa</taxon>
        <taxon>Arthropoda</taxon>
        <taxon>Hexapoda</taxon>
        <taxon>Insecta</taxon>
        <taxon>Pterygota</taxon>
        <taxon>Neoptera</taxon>
        <taxon>Paraneoptera</taxon>
        <taxon>Hemiptera</taxon>
        <taxon>Sternorrhyncha</taxon>
        <taxon>Psylloidea</taxon>
        <taxon>Psyllidae</taxon>
        <taxon>Psyllinae</taxon>
        <taxon>Cacopsylla</taxon>
    </lineage>
</organism>
<sequence>MIEYLVTVCIIGVTYLVYFIKKKLFDDDSSLESWAKSLPWFPSSEDEILENHYMPMSSYKVGSDRLIFCGGDIHRNLISLALEQVNCNARVKACVWLQDGRKLETFGETEELLPCSTDWTTRDFTFQVMEPFESWRIVINTIMKSKDTYLHVNMRFMWRASSTPIYLHEASSKQLYYSVEKTNDLVCGTDQYGILSGTVSIDGETMNVHYLSVKHRSWHSTREVYVKSDYEQILLVNLSQGSCAGHYHKCNKSFDVLSDSAMRLTPESVQISIRMPDKSHKQYTVNTESSKDSINMTRDGQFCFNFKSLFNNDVTRLKPVSPLSSLSIAASSGRLVIPLTDNEAMNSSIVGGKAANLAILKRMISEQKNHMKILIPSGVCITVEAYRRHLANNKTITNVISQLDSAHDDDLELKCKKLQSLWLTSRISPELQGSLSSYLTLDGVYAVRSSGIEEDLGSSSAAGQNESVLGVTGEKKIGESIVMCWASLFSYQSVQYRRKNGLKVSTSEMCVLIQELVPEVSSAGVLFSCDPVTGHPWTSVISCNYGLGLSVVAASCDPDTFTLTRDVASEYKVKHKKCGNKGNKTVFQDHMIQDLLLSKEENALFCIQDEQAVRIAQIGNELRTMFGYEADIEWVLDKSGSLYILQVRPVTSILNWTDNELIHEFDSPIHEGYDALTFHNIGESCPGFISPLTLSTMRLDDRAFDRIMRPAADVNVEFRDTGIYSYHGALQLFHSVILMEDDPITQVIICGQVISTPEIHRLFRIRSGHFPARVQFKLALKTLVNAIRSDSVAKKSVSMSQNLSVPLSDNPIELLNNIVQALATLQIVMYNHCIISGVSSIMQRILVNIISGNEVNAHSVESLVQVANSIINSTNTVSVDIPRQFENIVSSILNEDPQYKFVSIHSSDGMKWLSEHCARSHQLLEEFFDKFGHRGNKEMDFLCETWSMNKPKVLDIIRTLIEAKISSKSTNNAAGNRVKQDGGTENQTGRIQQVFKNSKIANLLLPFSRSAVARREITKEALVLCFHKIRLPILYLGSVMQRAGLLTHSQLVFYLTLYELKQVTEGRNRGVISKALRRERLCSQLDKLIFPPQSIGRPSPVNRQPKVLSLGKQLSGTPVWPGEVLGVVRVLLSLSEANTICQGDILVTHATDTGWTPYFTMLGGLVTELGGILSHGAVVAREYGLPCIVGVDDVTLYFKTGNKVLLNSTKGTIEKIVEEKQA</sequence>
<dbReference type="InterPro" id="IPR002192">
    <property type="entry name" value="PPDK_AMP/ATP-bd"/>
</dbReference>
<dbReference type="InterPro" id="IPR013815">
    <property type="entry name" value="ATP_grasp_subdomain_1"/>
</dbReference>
<dbReference type="PANTHER" id="PTHR43615:SF1">
    <property type="entry name" value="PPDK_N DOMAIN-CONTAINING PROTEIN"/>
    <property type="match status" value="1"/>
</dbReference>
<evidence type="ECO:0000259" key="2">
    <source>
        <dbReference type="Pfam" id="PF00391"/>
    </source>
</evidence>
<dbReference type="GO" id="GO:0005524">
    <property type="term" value="F:ATP binding"/>
    <property type="evidence" value="ECO:0007669"/>
    <property type="project" value="InterPro"/>
</dbReference>
<accession>A0A8D8U2K7</accession>
<dbReference type="Gene3D" id="3.30.470.20">
    <property type="entry name" value="ATP-grasp fold, B domain"/>
    <property type="match status" value="1"/>
</dbReference>
<dbReference type="Gene3D" id="3.50.30.10">
    <property type="entry name" value="Phosphohistidine domain"/>
    <property type="match status" value="1"/>
</dbReference>
<evidence type="ECO:0000259" key="3">
    <source>
        <dbReference type="Pfam" id="PF01326"/>
    </source>
</evidence>
<evidence type="ECO:0000313" key="4">
    <source>
        <dbReference type="EMBL" id="CAG6698303.1"/>
    </source>
</evidence>
<comment type="similarity">
    <text evidence="1">Belongs to the PEP-utilizing enzyme family.</text>
</comment>
<dbReference type="PANTHER" id="PTHR43615">
    <property type="entry name" value="PHOSPHOENOLPYRUVATE SYNTHASE-RELATED"/>
    <property type="match status" value="1"/>
</dbReference>
<evidence type="ECO:0000256" key="1">
    <source>
        <dbReference type="ARBA" id="ARBA00007837"/>
    </source>
</evidence>
<dbReference type="SUPFAM" id="SSF52009">
    <property type="entry name" value="Phosphohistidine domain"/>
    <property type="match status" value="1"/>
</dbReference>
<dbReference type="SUPFAM" id="SSF56059">
    <property type="entry name" value="Glutathione synthetase ATP-binding domain-like"/>
    <property type="match status" value="1"/>
</dbReference>
<dbReference type="Pfam" id="PF00391">
    <property type="entry name" value="PEP-utilizers"/>
    <property type="match status" value="1"/>
</dbReference>
<dbReference type="InterPro" id="IPR051549">
    <property type="entry name" value="PEP_Utilizing_Enz"/>
</dbReference>
<protein>
    <submittedName>
        <fullName evidence="4">Uncharacterized phosphotransferase YvkC</fullName>
    </submittedName>
</protein>